<sequence length="96" mass="10511">MRLRCVLAIQRVRDELVGVVSFGDCSSHDVGVVHDLEKSQSELGLCLTSGFLSHEFSLDALVERVAMTLWWGRRGTGHAGPKSVGPMVKTQKLSCQ</sequence>
<gene>
    <name evidence="2" type="ORF">LCGC14_1826280</name>
</gene>
<reference evidence="2" key="1">
    <citation type="journal article" date="2015" name="Nature">
        <title>Complex archaea that bridge the gap between prokaryotes and eukaryotes.</title>
        <authorList>
            <person name="Spang A."/>
            <person name="Saw J.H."/>
            <person name="Jorgensen S.L."/>
            <person name="Zaremba-Niedzwiedzka K."/>
            <person name="Martijn J."/>
            <person name="Lind A.E."/>
            <person name="van Eijk R."/>
            <person name="Schleper C."/>
            <person name="Guy L."/>
            <person name="Ettema T.J."/>
        </authorList>
    </citation>
    <scope>NUCLEOTIDE SEQUENCE</scope>
</reference>
<protein>
    <submittedName>
        <fullName evidence="2">Uncharacterized protein</fullName>
    </submittedName>
</protein>
<accession>A0A0F9H5L5</accession>
<feature type="region of interest" description="Disordered" evidence="1">
    <location>
        <begin position="77"/>
        <end position="96"/>
    </location>
</feature>
<name>A0A0F9H5L5_9ZZZZ</name>
<organism evidence="2">
    <name type="scientific">marine sediment metagenome</name>
    <dbReference type="NCBI Taxonomy" id="412755"/>
    <lineage>
        <taxon>unclassified sequences</taxon>
        <taxon>metagenomes</taxon>
        <taxon>ecological metagenomes</taxon>
    </lineage>
</organism>
<evidence type="ECO:0000256" key="1">
    <source>
        <dbReference type="SAM" id="MobiDB-lite"/>
    </source>
</evidence>
<proteinExistence type="predicted"/>
<dbReference type="EMBL" id="LAZR01017966">
    <property type="protein sequence ID" value="KKL98246.1"/>
    <property type="molecule type" value="Genomic_DNA"/>
</dbReference>
<dbReference type="AlphaFoldDB" id="A0A0F9H5L5"/>
<comment type="caution">
    <text evidence="2">The sequence shown here is derived from an EMBL/GenBank/DDBJ whole genome shotgun (WGS) entry which is preliminary data.</text>
</comment>
<evidence type="ECO:0000313" key="2">
    <source>
        <dbReference type="EMBL" id="KKL98246.1"/>
    </source>
</evidence>